<evidence type="ECO:0000313" key="14">
    <source>
        <dbReference type="EMBL" id="KSV59670.1"/>
    </source>
</evidence>
<feature type="domain" description="FtsX extracellular" evidence="13">
    <location>
        <begin position="60"/>
        <end position="156"/>
    </location>
</feature>
<keyword evidence="15" id="KW-1185">Reference proteome</keyword>
<accession>A0A0V8QHF2</accession>
<sequence length="303" mass="33633">MTNISTFFYSIKQGVKNIHRNRMFSLASMGTITACLFMFGIFYFLLANFQFMIKNAESSVGVTVFFDEGVEQAGIDTIGDMLAARPEVEKIEFVSAEEAWERFKETNFQGEENLEESFGEDNPLADSASYEIYMNDISKQSEFVKYARGIEGVRQVNSSDTTADSLSSFNILVGYISAAIIIILLAVAVFLISTTVATGISVRKDEISIMRLIGATDYFIRAPFIVEGILIGLTGAAAPLIVLYFIYNKVIYYVQDKFGILSNILTFLDVDVIFKNLIPISLGIGVGIGFIGSYLTVRKHLRV</sequence>
<organism evidence="14 15">
    <name type="scientific">Acetivibrio ethanolgignens</name>
    <dbReference type="NCBI Taxonomy" id="290052"/>
    <lineage>
        <taxon>Bacteria</taxon>
        <taxon>Bacillati</taxon>
        <taxon>Bacillota</taxon>
        <taxon>Clostridia</taxon>
        <taxon>Eubacteriales</taxon>
        <taxon>Oscillospiraceae</taxon>
        <taxon>Acetivibrio</taxon>
    </lineage>
</organism>
<dbReference type="Gene3D" id="3.30.70.3040">
    <property type="match status" value="1"/>
</dbReference>
<dbReference type="GO" id="GO:0051301">
    <property type="term" value="P:cell division"/>
    <property type="evidence" value="ECO:0007669"/>
    <property type="project" value="UniProtKB-KW"/>
</dbReference>
<evidence type="ECO:0000256" key="6">
    <source>
        <dbReference type="ARBA" id="ARBA00022692"/>
    </source>
</evidence>
<dbReference type="InterPro" id="IPR004513">
    <property type="entry name" value="FtsX"/>
</dbReference>
<evidence type="ECO:0000256" key="2">
    <source>
        <dbReference type="ARBA" id="ARBA00007379"/>
    </source>
</evidence>
<dbReference type="PIRSF" id="PIRSF003097">
    <property type="entry name" value="FtsX"/>
    <property type="match status" value="1"/>
</dbReference>
<keyword evidence="9 10" id="KW-0131">Cell cycle</keyword>
<evidence type="ECO:0000256" key="11">
    <source>
        <dbReference type="SAM" id="Phobius"/>
    </source>
</evidence>
<protein>
    <recommendedName>
        <fullName evidence="3 10">Cell division protein FtsX</fullName>
    </recommendedName>
</protein>
<comment type="subcellular location">
    <subcellularLocation>
        <location evidence="1">Cell membrane</location>
        <topology evidence="1">Multi-pass membrane protein</topology>
    </subcellularLocation>
</comment>
<reference evidence="14 15" key="1">
    <citation type="submission" date="2015-11" db="EMBL/GenBank/DDBJ databases">
        <title>Butyribacter intestini gen. nov., sp. nov., a butyric acid-producing bacterium of the family Lachnospiraceae isolated from the human faeces.</title>
        <authorList>
            <person name="Zou Y."/>
            <person name="Xue W."/>
            <person name="Luo G."/>
            <person name="Lv M."/>
        </authorList>
    </citation>
    <scope>NUCLEOTIDE SEQUENCE [LARGE SCALE GENOMIC DNA]</scope>
    <source>
        <strain evidence="14 15">ACET-33324</strain>
    </source>
</reference>
<evidence type="ECO:0000256" key="5">
    <source>
        <dbReference type="ARBA" id="ARBA00022618"/>
    </source>
</evidence>
<keyword evidence="7 11" id="KW-1133">Transmembrane helix</keyword>
<evidence type="ECO:0000256" key="10">
    <source>
        <dbReference type="PIRNR" id="PIRNR003097"/>
    </source>
</evidence>
<dbReference type="EMBL" id="LNAM01000112">
    <property type="protein sequence ID" value="KSV59670.1"/>
    <property type="molecule type" value="Genomic_DNA"/>
</dbReference>
<proteinExistence type="inferred from homology"/>
<keyword evidence="5 10" id="KW-0132">Cell division</keyword>
<evidence type="ECO:0000259" key="13">
    <source>
        <dbReference type="Pfam" id="PF18075"/>
    </source>
</evidence>
<evidence type="ECO:0000313" key="15">
    <source>
        <dbReference type="Proteomes" id="UP000054874"/>
    </source>
</evidence>
<evidence type="ECO:0000256" key="7">
    <source>
        <dbReference type="ARBA" id="ARBA00022989"/>
    </source>
</evidence>
<dbReference type="Pfam" id="PF02687">
    <property type="entry name" value="FtsX"/>
    <property type="match status" value="1"/>
</dbReference>
<evidence type="ECO:0000256" key="3">
    <source>
        <dbReference type="ARBA" id="ARBA00021907"/>
    </source>
</evidence>
<dbReference type="InterPro" id="IPR058204">
    <property type="entry name" value="FtsX_firmicutes-type"/>
</dbReference>
<comment type="caution">
    <text evidence="14">The sequence shown here is derived from an EMBL/GenBank/DDBJ whole genome shotgun (WGS) entry which is preliminary data.</text>
</comment>
<keyword evidence="4 10" id="KW-1003">Cell membrane</keyword>
<dbReference type="AlphaFoldDB" id="A0A0V8QHF2"/>
<feature type="transmembrane region" description="Helical" evidence="11">
    <location>
        <begin position="172"/>
        <end position="197"/>
    </location>
</feature>
<evidence type="ECO:0000256" key="8">
    <source>
        <dbReference type="ARBA" id="ARBA00023136"/>
    </source>
</evidence>
<keyword evidence="6 11" id="KW-0812">Transmembrane</keyword>
<feature type="domain" description="ABC3 transporter permease C-terminal" evidence="12">
    <location>
        <begin position="179"/>
        <end position="299"/>
    </location>
</feature>
<feature type="transmembrane region" description="Helical" evidence="11">
    <location>
        <begin position="26"/>
        <end position="46"/>
    </location>
</feature>
<dbReference type="RefSeq" id="WP_058352200.1">
    <property type="nucleotide sequence ID" value="NZ_CABMMD010000112.1"/>
</dbReference>
<dbReference type="Pfam" id="PF18075">
    <property type="entry name" value="FtsX_ECD"/>
    <property type="match status" value="1"/>
</dbReference>
<feature type="transmembrane region" description="Helical" evidence="11">
    <location>
        <begin position="218"/>
        <end position="247"/>
    </location>
</feature>
<dbReference type="InterPro" id="IPR003838">
    <property type="entry name" value="ABC3_permease_C"/>
</dbReference>
<dbReference type="STRING" id="290052.ASU35_01380"/>
<comment type="similarity">
    <text evidence="2 10">Belongs to the ABC-4 integral membrane protein family. FtsX subfamily.</text>
</comment>
<evidence type="ECO:0000259" key="12">
    <source>
        <dbReference type="Pfam" id="PF02687"/>
    </source>
</evidence>
<feature type="transmembrane region" description="Helical" evidence="11">
    <location>
        <begin position="277"/>
        <end position="297"/>
    </location>
</feature>
<evidence type="ECO:0000256" key="4">
    <source>
        <dbReference type="ARBA" id="ARBA00022475"/>
    </source>
</evidence>
<dbReference type="Proteomes" id="UP000054874">
    <property type="component" value="Unassembled WGS sequence"/>
</dbReference>
<evidence type="ECO:0000256" key="1">
    <source>
        <dbReference type="ARBA" id="ARBA00004651"/>
    </source>
</evidence>
<dbReference type="NCBIfam" id="NF038347">
    <property type="entry name" value="FtsX_Gpos"/>
    <property type="match status" value="1"/>
</dbReference>
<dbReference type="PANTHER" id="PTHR47755">
    <property type="entry name" value="CELL DIVISION PROTEIN FTSX"/>
    <property type="match status" value="1"/>
</dbReference>
<dbReference type="InterPro" id="IPR040690">
    <property type="entry name" value="FtsX_ECD"/>
</dbReference>
<evidence type="ECO:0000256" key="9">
    <source>
        <dbReference type="ARBA" id="ARBA00023306"/>
    </source>
</evidence>
<keyword evidence="8 10" id="KW-0472">Membrane</keyword>
<dbReference type="OrthoDB" id="9812531at2"/>
<dbReference type="PANTHER" id="PTHR47755:SF1">
    <property type="entry name" value="CELL DIVISION PROTEIN FTSX"/>
    <property type="match status" value="1"/>
</dbReference>
<name>A0A0V8QHF2_9FIRM</name>
<comment type="function">
    <text evidence="10">Part of the ABC transporter FtsEX involved in asymmetric cellular division facilitating the initiation of sporulation.</text>
</comment>
<dbReference type="GO" id="GO:0005886">
    <property type="term" value="C:plasma membrane"/>
    <property type="evidence" value="ECO:0007669"/>
    <property type="project" value="UniProtKB-SubCell"/>
</dbReference>
<gene>
    <name evidence="14" type="ORF">ASU35_01380</name>
</gene>